<dbReference type="SUPFAM" id="SSF55073">
    <property type="entry name" value="Nucleotide cyclase"/>
    <property type="match status" value="1"/>
</dbReference>
<dbReference type="Pfam" id="PF00990">
    <property type="entry name" value="GGDEF"/>
    <property type="match status" value="1"/>
</dbReference>
<dbReference type="EMBL" id="BNAL01000001">
    <property type="protein sequence ID" value="GHF93173.1"/>
    <property type="molecule type" value="Genomic_DNA"/>
</dbReference>
<dbReference type="InterPro" id="IPR043128">
    <property type="entry name" value="Rev_trsase/Diguanyl_cyclase"/>
</dbReference>
<gene>
    <name evidence="2" type="ORF">GCM10017783_01350</name>
</gene>
<dbReference type="InterPro" id="IPR050469">
    <property type="entry name" value="Diguanylate_Cyclase"/>
</dbReference>
<dbReference type="PANTHER" id="PTHR45138:SF24">
    <property type="entry name" value="DIGUANYLATE CYCLASE DGCC-RELATED"/>
    <property type="match status" value="1"/>
</dbReference>
<feature type="domain" description="GGDEF" evidence="1">
    <location>
        <begin position="23"/>
        <end position="154"/>
    </location>
</feature>
<dbReference type="PANTHER" id="PTHR45138">
    <property type="entry name" value="REGULATORY COMPONENTS OF SENSORY TRANSDUCTION SYSTEM"/>
    <property type="match status" value="1"/>
</dbReference>
<accession>A0ABQ3JZJ3</accession>
<dbReference type="Gene3D" id="3.30.70.270">
    <property type="match status" value="1"/>
</dbReference>
<name>A0ABQ3JZJ3_9DEIO</name>
<comment type="caution">
    <text evidence="2">The sequence shown here is derived from an EMBL/GenBank/DDBJ whole genome shotgun (WGS) entry which is preliminary data.</text>
</comment>
<dbReference type="Proteomes" id="UP000632154">
    <property type="component" value="Unassembled WGS sequence"/>
</dbReference>
<sequence length="201" mass="21977">MPARPVILRPDGWQAALAQLGQAPLSVARLDVDHFAQLGESLGRTEAEGLLRSLERLLSAELPSGAVVGQISEDEYAVLLPETSPETALRLMDMVVRQFARHRDPRWPRSVGLSAGVAAQPAHARTPAELLLAADEALHRAKREGRGRACLYTPAKMVLKSNYYPRSQLDRLKKRAKAEGRSEADVLRAALEAYLAQEAQG</sequence>
<dbReference type="CDD" id="cd01949">
    <property type="entry name" value="GGDEF"/>
    <property type="match status" value="1"/>
</dbReference>
<dbReference type="CDD" id="cd21631">
    <property type="entry name" value="RHH_CopG_NikR-like"/>
    <property type="match status" value="1"/>
</dbReference>
<reference evidence="3" key="1">
    <citation type="journal article" date="2019" name="Int. J. Syst. Evol. Microbiol.">
        <title>The Global Catalogue of Microorganisms (GCM) 10K type strain sequencing project: providing services to taxonomists for standard genome sequencing and annotation.</title>
        <authorList>
            <consortium name="The Broad Institute Genomics Platform"/>
            <consortium name="The Broad Institute Genome Sequencing Center for Infectious Disease"/>
            <person name="Wu L."/>
            <person name="Ma J."/>
        </authorList>
    </citation>
    <scope>NUCLEOTIDE SEQUENCE [LARGE SCALE GENOMIC DNA]</scope>
    <source>
        <strain evidence="3">CGMCC 1.18439</strain>
    </source>
</reference>
<dbReference type="InterPro" id="IPR000160">
    <property type="entry name" value="GGDEF_dom"/>
</dbReference>
<dbReference type="SMART" id="SM00267">
    <property type="entry name" value="GGDEF"/>
    <property type="match status" value="1"/>
</dbReference>
<proteinExistence type="predicted"/>
<organism evidence="2 3">
    <name type="scientific">Deinococcus piscis</name>
    <dbReference type="NCBI Taxonomy" id="394230"/>
    <lineage>
        <taxon>Bacteria</taxon>
        <taxon>Thermotogati</taxon>
        <taxon>Deinococcota</taxon>
        <taxon>Deinococci</taxon>
        <taxon>Deinococcales</taxon>
        <taxon>Deinococcaceae</taxon>
        <taxon>Deinococcus</taxon>
    </lineage>
</organism>
<dbReference type="RefSeq" id="WP_189641732.1">
    <property type="nucleotide sequence ID" value="NZ_BNAL01000001.1"/>
</dbReference>
<evidence type="ECO:0000259" key="1">
    <source>
        <dbReference type="PROSITE" id="PS50887"/>
    </source>
</evidence>
<dbReference type="PROSITE" id="PS50887">
    <property type="entry name" value="GGDEF"/>
    <property type="match status" value="1"/>
</dbReference>
<keyword evidence="3" id="KW-1185">Reference proteome</keyword>
<dbReference type="InterPro" id="IPR029787">
    <property type="entry name" value="Nucleotide_cyclase"/>
</dbReference>
<protein>
    <submittedName>
        <fullName evidence="2">Diguanylate cyclase</fullName>
    </submittedName>
</protein>
<dbReference type="NCBIfam" id="TIGR00254">
    <property type="entry name" value="GGDEF"/>
    <property type="match status" value="1"/>
</dbReference>
<evidence type="ECO:0000313" key="3">
    <source>
        <dbReference type="Proteomes" id="UP000632154"/>
    </source>
</evidence>
<evidence type="ECO:0000313" key="2">
    <source>
        <dbReference type="EMBL" id="GHF93173.1"/>
    </source>
</evidence>